<dbReference type="EMBL" id="DP000238">
    <property type="protein sequence ID" value="ABK77227.1"/>
    <property type="molecule type" value="Genomic_DNA"/>
</dbReference>
<sequence length="71" mass="7417">MPGPRASASRSKKTTSRPRPLHAPAPGILCARGALAGYPSCTRLLTLFEPCTRNLTGPPGGTGPGVCHTWY</sequence>
<feature type="region of interest" description="Disordered" evidence="1">
    <location>
        <begin position="1"/>
        <end position="26"/>
    </location>
</feature>
<accession>A0RV60</accession>
<evidence type="ECO:0000313" key="3">
    <source>
        <dbReference type="Proteomes" id="UP000000758"/>
    </source>
</evidence>
<dbReference type="KEGG" id="csy:CENSYa_0594"/>
<reference evidence="2 3" key="1">
    <citation type="journal article" date="2006" name="Proc. Natl. Acad. Sci. U.S.A.">
        <title>Genomic analysis of the uncultivated marine crenarchaeote Cenarchaeum symbiosum.</title>
        <authorList>
            <person name="Hallam S.J."/>
            <person name="Konstantinidis K.T."/>
            <person name="Putnam N."/>
            <person name="Schleper C."/>
            <person name="Watanabe Y."/>
            <person name="Sugahara J."/>
            <person name="Preston C."/>
            <person name="de la Torre J."/>
            <person name="Richardson P.M."/>
            <person name="DeLong E.F."/>
        </authorList>
    </citation>
    <scope>NUCLEOTIDE SEQUENCE [LARGE SCALE GENOMIC DNA]</scope>
    <source>
        <strain evidence="3">A</strain>
    </source>
</reference>
<keyword evidence="3" id="KW-1185">Reference proteome</keyword>
<feature type="region of interest" description="Disordered" evidence="1">
    <location>
        <begin position="52"/>
        <end position="71"/>
    </location>
</feature>
<dbReference type="EnsemblBacteria" id="ABK77227">
    <property type="protein sequence ID" value="ABK77227"/>
    <property type="gene ID" value="CENSYa_0594"/>
</dbReference>
<name>A0RV60_CENSY</name>
<evidence type="ECO:0000256" key="1">
    <source>
        <dbReference type="SAM" id="MobiDB-lite"/>
    </source>
</evidence>
<organism evidence="2 3">
    <name type="scientific">Cenarchaeum symbiosum (strain A)</name>
    <dbReference type="NCBI Taxonomy" id="414004"/>
    <lineage>
        <taxon>Archaea</taxon>
        <taxon>Nitrososphaerota</taxon>
        <taxon>Candidatus Cenarchaeales</taxon>
        <taxon>Candidatus Cenarchaeaceae</taxon>
        <taxon>Candidatus Cenarchaeum</taxon>
    </lineage>
</organism>
<dbReference type="HOGENOM" id="CLU_2730159_0_0_2"/>
<dbReference type="Proteomes" id="UP000000758">
    <property type="component" value="Chromosome"/>
</dbReference>
<feature type="compositionally biased region" description="Basic residues" evidence="1">
    <location>
        <begin position="10"/>
        <end position="20"/>
    </location>
</feature>
<evidence type="ECO:0000313" key="2">
    <source>
        <dbReference type="EMBL" id="ABK77227.1"/>
    </source>
</evidence>
<proteinExistence type="predicted"/>
<protein>
    <submittedName>
        <fullName evidence="2">Uncharacterized protein</fullName>
    </submittedName>
</protein>
<gene>
    <name evidence="2" type="ordered locus">CENSYa_0594</name>
</gene>
<dbReference type="AlphaFoldDB" id="A0RV60"/>